<comment type="caution">
    <text evidence="1">The sequence shown here is derived from an EMBL/GenBank/DDBJ whole genome shotgun (WGS) entry which is preliminary data.</text>
</comment>
<dbReference type="AlphaFoldDB" id="A0A0F9NPD1"/>
<sequence>MNKYNDVVASLCGGTLVGEMIFPGGFIVGGLLGAWVSWPKSDVHTS</sequence>
<proteinExistence type="predicted"/>
<accession>A0A0F9NPD1</accession>
<name>A0A0F9NPD1_9ZZZZ</name>
<evidence type="ECO:0000313" key="1">
    <source>
        <dbReference type="EMBL" id="KKN13912.1"/>
    </source>
</evidence>
<reference evidence="1" key="1">
    <citation type="journal article" date="2015" name="Nature">
        <title>Complex archaea that bridge the gap between prokaryotes and eukaryotes.</title>
        <authorList>
            <person name="Spang A."/>
            <person name="Saw J.H."/>
            <person name="Jorgensen S.L."/>
            <person name="Zaremba-Niedzwiedzka K."/>
            <person name="Martijn J."/>
            <person name="Lind A.E."/>
            <person name="van Eijk R."/>
            <person name="Schleper C."/>
            <person name="Guy L."/>
            <person name="Ettema T.J."/>
        </authorList>
    </citation>
    <scope>NUCLEOTIDE SEQUENCE</scope>
</reference>
<gene>
    <name evidence="1" type="ORF">LCGC14_1001480</name>
</gene>
<organism evidence="1">
    <name type="scientific">marine sediment metagenome</name>
    <dbReference type="NCBI Taxonomy" id="412755"/>
    <lineage>
        <taxon>unclassified sequences</taxon>
        <taxon>metagenomes</taxon>
        <taxon>ecological metagenomes</taxon>
    </lineage>
</organism>
<protein>
    <submittedName>
        <fullName evidence="1">Uncharacterized protein</fullName>
    </submittedName>
</protein>
<dbReference type="EMBL" id="LAZR01003871">
    <property type="protein sequence ID" value="KKN13912.1"/>
    <property type="molecule type" value="Genomic_DNA"/>
</dbReference>